<dbReference type="PANTHER" id="PTHR45947">
    <property type="entry name" value="SULFOQUINOVOSYL TRANSFERASE SQD2"/>
    <property type="match status" value="1"/>
</dbReference>
<dbReference type="GO" id="GO:0016757">
    <property type="term" value="F:glycosyltransferase activity"/>
    <property type="evidence" value="ECO:0007669"/>
    <property type="project" value="InterPro"/>
</dbReference>
<keyword evidence="3" id="KW-0808">Transferase</keyword>
<feature type="domain" description="Glycosyltransferase subfamily 4-like N-terminal" evidence="2">
    <location>
        <begin position="16"/>
        <end position="173"/>
    </location>
</feature>
<dbReference type="Proteomes" id="UP000235914">
    <property type="component" value="Unassembled WGS sequence"/>
</dbReference>
<gene>
    <name evidence="3" type="ORF">CXU09_08245</name>
</gene>
<reference evidence="3 4" key="1">
    <citation type="journal article" date="2017" name="BMC Genomics">
        <title>Genome sequencing of 39 Akkermansia muciniphila isolates reveals its population structure, genomic and functional diverisity, and global distribution in mammalian gut microbiotas.</title>
        <authorList>
            <person name="Guo X."/>
            <person name="Li S."/>
            <person name="Zhang J."/>
            <person name="Wu F."/>
            <person name="Li X."/>
            <person name="Wu D."/>
            <person name="Zhang M."/>
            <person name="Ou Z."/>
            <person name="Jie Z."/>
            <person name="Yan Q."/>
            <person name="Li P."/>
            <person name="Yi J."/>
            <person name="Peng Y."/>
        </authorList>
    </citation>
    <scope>NUCLEOTIDE SEQUENCE [LARGE SCALE GENOMIC DNA]</scope>
    <source>
        <strain evidence="3 4">GP43</strain>
    </source>
</reference>
<protein>
    <submittedName>
        <fullName evidence="3">Glycosyl transferase family 1</fullName>
    </submittedName>
</protein>
<accession>A0AAP8NKN4</accession>
<organism evidence="3 4">
    <name type="scientific">Akkermansia muciniphila</name>
    <dbReference type="NCBI Taxonomy" id="239935"/>
    <lineage>
        <taxon>Bacteria</taxon>
        <taxon>Pseudomonadati</taxon>
        <taxon>Verrucomicrobiota</taxon>
        <taxon>Verrucomicrobiia</taxon>
        <taxon>Verrucomicrobiales</taxon>
        <taxon>Akkermansiaceae</taxon>
        <taxon>Akkermansia</taxon>
    </lineage>
</organism>
<sequence length="379" mass="41777">MAPILQTIASLDSRSGGTSTCTYDLVKALNASGMPTDILTLQPGSPEERMVGEDSFIHACPFDARTPLAVSRNIRRFLAGSRYSLYHTNGLWLDVNHATCAHARKTDTPCIVSLHGMLYPQALERGGWKKKLMLALGHRKDISGAACVHVTCDKEMEYYRDMGFSNPVAVIPNPVRIPEYLADIRRPGHEGFRAGFLGRLHPIKNLEALITAWGQLRLPNAELLLIGDGDPEYKARLEELVRAENISNISFTGFVSGRRKYEMLASLDVLCAPSHQENFGMSIAEALLAGTPVIASRGTPWEALNTRRCGWWCGNDSSSLAAALENAFSLSPQERLAMGERGRALVMETCAAPHAADCMKRLYRYLLGQEAKPEFVYLP</sequence>
<proteinExistence type="predicted"/>
<dbReference type="InterPro" id="IPR028098">
    <property type="entry name" value="Glyco_trans_4-like_N"/>
</dbReference>
<dbReference type="RefSeq" id="WP_046435180.1">
    <property type="nucleotide sequence ID" value="NZ_CP072030.1"/>
</dbReference>
<evidence type="ECO:0000313" key="4">
    <source>
        <dbReference type="Proteomes" id="UP000235914"/>
    </source>
</evidence>
<dbReference type="Gene3D" id="3.40.50.2000">
    <property type="entry name" value="Glycogen Phosphorylase B"/>
    <property type="match status" value="2"/>
</dbReference>
<dbReference type="SUPFAM" id="SSF53756">
    <property type="entry name" value="UDP-Glycosyltransferase/glycogen phosphorylase"/>
    <property type="match status" value="1"/>
</dbReference>
<feature type="domain" description="Glycosyl transferase family 1" evidence="1">
    <location>
        <begin position="194"/>
        <end position="343"/>
    </location>
</feature>
<dbReference type="InterPro" id="IPR050194">
    <property type="entry name" value="Glycosyltransferase_grp1"/>
</dbReference>
<name>A0AAP8NKN4_9BACT</name>
<comment type="caution">
    <text evidence="3">The sequence shown here is derived from an EMBL/GenBank/DDBJ whole genome shotgun (WGS) entry which is preliminary data.</text>
</comment>
<dbReference type="Pfam" id="PF13579">
    <property type="entry name" value="Glyco_trans_4_4"/>
    <property type="match status" value="1"/>
</dbReference>
<dbReference type="PANTHER" id="PTHR45947:SF3">
    <property type="entry name" value="SULFOQUINOVOSYL TRANSFERASE SQD2"/>
    <property type="match status" value="1"/>
</dbReference>
<dbReference type="EMBL" id="PJKN01000004">
    <property type="protein sequence ID" value="PNC56055.1"/>
    <property type="molecule type" value="Genomic_DNA"/>
</dbReference>
<dbReference type="Pfam" id="PF00534">
    <property type="entry name" value="Glycos_transf_1"/>
    <property type="match status" value="1"/>
</dbReference>
<evidence type="ECO:0000259" key="2">
    <source>
        <dbReference type="Pfam" id="PF13579"/>
    </source>
</evidence>
<dbReference type="AlphaFoldDB" id="A0AAP8NKN4"/>
<evidence type="ECO:0000259" key="1">
    <source>
        <dbReference type="Pfam" id="PF00534"/>
    </source>
</evidence>
<evidence type="ECO:0000313" key="3">
    <source>
        <dbReference type="EMBL" id="PNC56055.1"/>
    </source>
</evidence>
<dbReference type="InterPro" id="IPR001296">
    <property type="entry name" value="Glyco_trans_1"/>
</dbReference>